<reference evidence="2" key="1">
    <citation type="journal article" date="2019" name="bioRxiv">
        <title>The Genome of the Zebra Mussel, Dreissena polymorpha: A Resource for Invasive Species Research.</title>
        <authorList>
            <person name="McCartney M.A."/>
            <person name="Auch B."/>
            <person name="Kono T."/>
            <person name="Mallez S."/>
            <person name="Zhang Y."/>
            <person name="Obille A."/>
            <person name="Becker A."/>
            <person name="Abrahante J.E."/>
            <person name="Garbe J."/>
            <person name="Badalamenti J.P."/>
            <person name="Herman A."/>
            <person name="Mangelson H."/>
            <person name="Liachko I."/>
            <person name="Sullivan S."/>
            <person name="Sone E.D."/>
            <person name="Koren S."/>
            <person name="Silverstein K.A.T."/>
            <person name="Beckman K.B."/>
            <person name="Gohl D.M."/>
        </authorList>
    </citation>
    <scope>NUCLEOTIDE SEQUENCE</scope>
    <source>
        <strain evidence="2">Duluth1</strain>
        <tissue evidence="2">Whole animal</tissue>
    </source>
</reference>
<feature type="compositionally biased region" description="Polar residues" evidence="1">
    <location>
        <begin position="76"/>
        <end position="88"/>
    </location>
</feature>
<reference evidence="2" key="2">
    <citation type="submission" date="2020-11" db="EMBL/GenBank/DDBJ databases">
        <authorList>
            <person name="McCartney M.A."/>
            <person name="Auch B."/>
            <person name="Kono T."/>
            <person name="Mallez S."/>
            <person name="Becker A."/>
            <person name="Gohl D.M."/>
            <person name="Silverstein K.A.T."/>
            <person name="Koren S."/>
            <person name="Bechman K.B."/>
            <person name="Herman A."/>
            <person name="Abrahante J.E."/>
            <person name="Garbe J."/>
        </authorList>
    </citation>
    <scope>NUCLEOTIDE SEQUENCE</scope>
    <source>
        <strain evidence="2">Duluth1</strain>
        <tissue evidence="2">Whole animal</tissue>
    </source>
</reference>
<keyword evidence="3" id="KW-1185">Reference proteome</keyword>
<sequence length="88" mass="9659">MTHTIETLHQDEKLKVRIESIGSFAKSSIKPEVDNSECNEDSSVVLMVKTELTEKISLPMKADDSESGDVNEDGDTTTSSDQAKLQQS</sequence>
<protein>
    <submittedName>
        <fullName evidence="2">Uncharacterized protein</fullName>
    </submittedName>
</protein>
<organism evidence="2 3">
    <name type="scientific">Dreissena polymorpha</name>
    <name type="common">Zebra mussel</name>
    <name type="synonym">Mytilus polymorpha</name>
    <dbReference type="NCBI Taxonomy" id="45954"/>
    <lineage>
        <taxon>Eukaryota</taxon>
        <taxon>Metazoa</taxon>
        <taxon>Spiralia</taxon>
        <taxon>Lophotrochozoa</taxon>
        <taxon>Mollusca</taxon>
        <taxon>Bivalvia</taxon>
        <taxon>Autobranchia</taxon>
        <taxon>Heteroconchia</taxon>
        <taxon>Euheterodonta</taxon>
        <taxon>Imparidentia</taxon>
        <taxon>Neoheterodontei</taxon>
        <taxon>Myida</taxon>
        <taxon>Dreissenoidea</taxon>
        <taxon>Dreissenidae</taxon>
        <taxon>Dreissena</taxon>
    </lineage>
</organism>
<comment type="caution">
    <text evidence="2">The sequence shown here is derived from an EMBL/GenBank/DDBJ whole genome shotgun (WGS) entry which is preliminary data.</text>
</comment>
<name>A0A9D4KRV4_DREPO</name>
<dbReference type="AlphaFoldDB" id="A0A9D4KRV4"/>
<dbReference type="EMBL" id="JAIWYP010000003">
    <property type="protein sequence ID" value="KAH3844548.1"/>
    <property type="molecule type" value="Genomic_DNA"/>
</dbReference>
<evidence type="ECO:0000313" key="2">
    <source>
        <dbReference type="EMBL" id="KAH3844548.1"/>
    </source>
</evidence>
<feature type="compositionally biased region" description="Acidic residues" evidence="1">
    <location>
        <begin position="65"/>
        <end position="75"/>
    </location>
</feature>
<proteinExistence type="predicted"/>
<feature type="region of interest" description="Disordered" evidence="1">
    <location>
        <begin position="57"/>
        <end position="88"/>
    </location>
</feature>
<dbReference type="Proteomes" id="UP000828390">
    <property type="component" value="Unassembled WGS sequence"/>
</dbReference>
<gene>
    <name evidence="2" type="ORF">DPMN_086807</name>
</gene>
<evidence type="ECO:0000313" key="3">
    <source>
        <dbReference type="Proteomes" id="UP000828390"/>
    </source>
</evidence>
<evidence type="ECO:0000256" key="1">
    <source>
        <dbReference type="SAM" id="MobiDB-lite"/>
    </source>
</evidence>
<accession>A0A9D4KRV4</accession>